<gene>
    <name evidence="5" type="ORF">A4W93_09330</name>
</gene>
<dbReference type="Pfam" id="PF01451">
    <property type="entry name" value="LMWPc"/>
    <property type="match status" value="1"/>
</dbReference>
<dbReference type="InterPro" id="IPR017867">
    <property type="entry name" value="Tyr_phospatase_low_mol_wt"/>
</dbReference>
<dbReference type="InterPro" id="IPR050438">
    <property type="entry name" value="LMW_PTPase"/>
</dbReference>
<dbReference type="InterPro" id="IPR036196">
    <property type="entry name" value="Ptyr_pPase_sf"/>
</dbReference>
<dbReference type="PANTHER" id="PTHR11717:SF7">
    <property type="entry name" value="LOW MOLECULAR WEIGHT PHOSPHOTYROSINE PROTEIN PHOSPHATASE"/>
    <property type="match status" value="1"/>
</dbReference>
<protein>
    <recommendedName>
        <fullName evidence="2">protein-tyrosine-phosphatase</fullName>
        <ecNumber evidence="2">3.1.3.48</ecNumber>
    </recommendedName>
</protein>
<keyword evidence="6" id="KW-1185">Reference proteome</keyword>
<keyword evidence="4" id="KW-0904">Protein phosphatase</keyword>
<dbReference type="PANTHER" id="PTHR11717">
    <property type="entry name" value="LOW MOLECULAR WEIGHT PROTEIN TYROSINE PHOSPHATASE"/>
    <property type="match status" value="1"/>
</dbReference>
<sequence>MSKPYRVLMVCMGNICRSPTAEGVLRHKLKAAGLDGLVEVDSAGTHADWHKGHPPDPRSVAHARKRGYDLTALRARMVTSADFERHDLILVMDDDNWAVVQERCLPEHRAKLGRLGDHGREKAAEIPDPYYGPPGGFDRVLDLVEAACDGLVERLTTEVRKR</sequence>
<organism evidence="5 6">
    <name type="scientific">Piscinibacter gummiphilus</name>
    <dbReference type="NCBI Taxonomy" id="946333"/>
    <lineage>
        <taxon>Bacteria</taxon>
        <taxon>Pseudomonadati</taxon>
        <taxon>Pseudomonadota</taxon>
        <taxon>Betaproteobacteria</taxon>
        <taxon>Burkholderiales</taxon>
        <taxon>Sphaerotilaceae</taxon>
        <taxon>Piscinibacter</taxon>
    </lineage>
</organism>
<reference evidence="5 6" key="1">
    <citation type="submission" date="2016-04" db="EMBL/GenBank/DDBJ databases">
        <title>Complete genome sequence of natural rubber-degrading, novel Gram-negative bacterium, Rhizobacter gummiphilus strain NS21.</title>
        <authorList>
            <person name="Tabata M."/>
            <person name="Kasai D."/>
            <person name="Fukuda M."/>
        </authorList>
    </citation>
    <scope>NUCLEOTIDE SEQUENCE [LARGE SCALE GENOMIC DNA]</scope>
    <source>
        <strain evidence="5 6">NS21</strain>
    </source>
</reference>
<proteinExistence type="inferred from homology"/>
<evidence type="ECO:0000256" key="1">
    <source>
        <dbReference type="ARBA" id="ARBA00011063"/>
    </source>
</evidence>
<dbReference type="CDD" id="cd16343">
    <property type="entry name" value="LMWPTP"/>
    <property type="match status" value="1"/>
</dbReference>
<dbReference type="GO" id="GO:0004725">
    <property type="term" value="F:protein tyrosine phosphatase activity"/>
    <property type="evidence" value="ECO:0007669"/>
    <property type="project" value="UniProtKB-EC"/>
</dbReference>
<dbReference type="KEGG" id="rgu:A4W93_09330"/>
<evidence type="ECO:0000256" key="4">
    <source>
        <dbReference type="ARBA" id="ARBA00022912"/>
    </source>
</evidence>
<evidence type="ECO:0000256" key="2">
    <source>
        <dbReference type="ARBA" id="ARBA00013064"/>
    </source>
</evidence>
<dbReference type="Proteomes" id="UP000193427">
    <property type="component" value="Chromosome"/>
</dbReference>
<keyword evidence="3" id="KW-0378">Hydrolase</keyword>
<name>A0A1W6L735_9BURK</name>
<evidence type="ECO:0000313" key="6">
    <source>
        <dbReference type="Proteomes" id="UP000193427"/>
    </source>
</evidence>
<dbReference type="Gene3D" id="3.40.50.2300">
    <property type="match status" value="1"/>
</dbReference>
<dbReference type="SMART" id="SM00226">
    <property type="entry name" value="LMWPc"/>
    <property type="match status" value="1"/>
</dbReference>
<dbReference type="OrthoDB" id="9784339at2"/>
<evidence type="ECO:0000313" key="5">
    <source>
        <dbReference type="EMBL" id="ARN20095.1"/>
    </source>
</evidence>
<dbReference type="SUPFAM" id="SSF52788">
    <property type="entry name" value="Phosphotyrosine protein phosphatases I"/>
    <property type="match status" value="1"/>
</dbReference>
<dbReference type="AlphaFoldDB" id="A0A1W6L735"/>
<comment type="similarity">
    <text evidence="1">Belongs to the low molecular weight phosphotyrosine protein phosphatase family.</text>
</comment>
<dbReference type="RefSeq" id="WP_085750364.1">
    <property type="nucleotide sequence ID" value="NZ_BSPR01000016.1"/>
</dbReference>
<dbReference type="STRING" id="946333.A4W93_09330"/>
<dbReference type="EMBL" id="CP015118">
    <property type="protein sequence ID" value="ARN20095.1"/>
    <property type="molecule type" value="Genomic_DNA"/>
</dbReference>
<dbReference type="PRINTS" id="PR00719">
    <property type="entry name" value="LMWPTPASE"/>
</dbReference>
<dbReference type="EC" id="3.1.3.48" evidence="2"/>
<evidence type="ECO:0000256" key="3">
    <source>
        <dbReference type="ARBA" id="ARBA00022801"/>
    </source>
</evidence>
<dbReference type="InterPro" id="IPR023485">
    <property type="entry name" value="Ptyr_pPase"/>
</dbReference>
<accession>A0A1W6L735</accession>